<dbReference type="AlphaFoldDB" id="A0A1C3HPA0"/>
<evidence type="ECO:0000313" key="3">
    <source>
        <dbReference type="EMBL" id="SAY98825.1"/>
    </source>
</evidence>
<reference evidence="4" key="1">
    <citation type="submission" date="2016-04" db="EMBL/GenBank/DDBJ databases">
        <authorList>
            <person name="Tagini F."/>
        </authorList>
    </citation>
    <scope>NUCLEOTIDE SEQUENCE [LARGE SCALE GENOMIC DNA]</scope>
    <source>
        <strain evidence="4">CHUV0807</strain>
    </source>
</reference>
<dbReference type="Pfam" id="PF01497">
    <property type="entry name" value="Peripla_BP_2"/>
    <property type="match status" value="1"/>
</dbReference>
<organism evidence="3 4">
    <name type="scientific">Cardiobacterium hominis</name>
    <dbReference type="NCBI Taxonomy" id="2718"/>
    <lineage>
        <taxon>Bacteria</taxon>
        <taxon>Pseudomonadati</taxon>
        <taxon>Pseudomonadota</taxon>
        <taxon>Gammaproteobacteria</taxon>
        <taxon>Cardiobacteriales</taxon>
        <taxon>Cardiobacteriaceae</taxon>
        <taxon>Cardiobacterium</taxon>
    </lineage>
</organism>
<dbReference type="PANTHER" id="PTHR30535">
    <property type="entry name" value="VITAMIN B12-BINDING PROTEIN"/>
    <property type="match status" value="1"/>
</dbReference>
<protein>
    <submittedName>
        <fullName evidence="3">Putative periplasmic substrate-binding transport protein</fullName>
    </submittedName>
</protein>
<proteinExistence type="predicted"/>
<gene>
    <name evidence="3" type="ORF">CHUV0807_1556</name>
</gene>
<name>A0A1C3HPA0_9GAMM</name>
<feature type="chain" id="PRO_5008675366" evidence="1">
    <location>
        <begin position="26"/>
        <end position="371"/>
    </location>
</feature>
<dbReference type="EMBL" id="FKLO01000051">
    <property type="protein sequence ID" value="SAY98825.1"/>
    <property type="molecule type" value="Genomic_DNA"/>
</dbReference>
<evidence type="ECO:0000313" key="4">
    <source>
        <dbReference type="Proteomes" id="UP000190837"/>
    </source>
</evidence>
<dbReference type="Proteomes" id="UP000190837">
    <property type="component" value="Unassembled WGS sequence"/>
</dbReference>
<evidence type="ECO:0000259" key="2">
    <source>
        <dbReference type="PROSITE" id="PS50983"/>
    </source>
</evidence>
<keyword evidence="1" id="KW-0732">Signal</keyword>
<dbReference type="PANTHER" id="PTHR30535:SF34">
    <property type="entry name" value="MOLYBDATE-BINDING PROTEIN MOLA"/>
    <property type="match status" value="1"/>
</dbReference>
<sequence length="371" mass="41231">MLKPLMNLAKLVFCGAAFAVLAAQAEVKQIKDVLGREVAVDVPVKRAILTFYYPDYIAATGADNFRNVVGISREFWEKFNPGSWAQFTEKMPFLKDITDVGYVISNTFSTEKALSLKPDVLVIPKVQYEALAAELSRFEEAGIPVIVVDFNDQTVENHTQSIRIFGQLAGTEARAEKIARAYADGIADIQKRVKAANLPKPKIYIEFGNKGPEEYSFTFGKNMWGAIADTVGGDNVSAPHIKTWGTISAEQLLIARPDVIMISGTELEHDTNPNVMSMGISISEADARQRLAGFIKRTGWDSLPAVQNNRVYGLYHTASRSITDLAAAQFMAKALYPQVFADVDPDKTWQDFYREYLPVVPQGTFFLYPQH</sequence>
<dbReference type="Gene3D" id="3.40.50.1980">
    <property type="entry name" value="Nitrogenase molybdenum iron protein domain"/>
    <property type="match status" value="2"/>
</dbReference>
<feature type="signal peptide" evidence="1">
    <location>
        <begin position="1"/>
        <end position="25"/>
    </location>
</feature>
<feature type="domain" description="Fe/B12 periplasmic-binding" evidence="2">
    <location>
        <begin position="45"/>
        <end position="343"/>
    </location>
</feature>
<dbReference type="PROSITE" id="PS50983">
    <property type="entry name" value="FE_B12_PBP"/>
    <property type="match status" value="1"/>
</dbReference>
<dbReference type="InterPro" id="IPR002491">
    <property type="entry name" value="ABC_transptr_periplasmic_BD"/>
</dbReference>
<dbReference type="RefSeq" id="WP_079540978.1">
    <property type="nucleotide sequence ID" value="NZ_CP171111.1"/>
</dbReference>
<evidence type="ECO:0000256" key="1">
    <source>
        <dbReference type="SAM" id="SignalP"/>
    </source>
</evidence>
<accession>A0A1C3HPA0</accession>
<dbReference type="InterPro" id="IPR050902">
    <property type="entry name" value="ABC_Transporter_SBP"/>
</dbReference>
<dbReference type="SUPFAM" id="SSF53807">
    <property type="entry name" value="Helical backbone' metal receptor"/>
    <property type="match status" value="1"/>
</dbReference>